<dbReference type="InterPro" id="IPR023198">
    <property type="entry name" value="PGP-like_dom2"/>
</dbReference>
<dbReference type="OrthoDB" id="9781769at2"/>
<dbReference type="Gene3D" id="3.40.50.1000">
    <property type="entry name" value="HAD superfamily/HAD-like"/>
    <property type="match status" value="1"/>
</dbReference>
<dbReference type="KEGG" id="knv:Pan216_54710"/>
<dbReference type="GO" id="GO:0006281">
    <property type="term" value="P:DNA repair"/>
    <property type="evidence" value="ECO:0007669"/>
    <property type="project" value="TreeGrafter"/>
</dbReference>
<dbReference type="AlphaFoldDB" id="A0A518BC77"/>
<evidence type="ECO:0000256" key="4">
    <source>
        <dbReference type="ARBA" id="ARBA00013078"/>
    </source>
</evidence>
<protein>
    <recommendedName>
        <fullName evidence="4">phosphoglycolate phosphatase</fullName>
        <ecNumber evidence="4">3.1.3.18</ecNumber>
    </recommendedName>
</protein>
<sequence>MASSYVLFDIDGTLIRSGGAGEAAMREALRLEFGICGQLGDVDFHGRTDRSIGRDLLASHQLEDSAANWERFKSAYLSMLPSTLDERVGAVLPGVVGLLDHLSRNDDVVLGLITGNSREGARIKLRHFGLNDYFPLGAFGDDHWDRTALALDVKETLEGLVSSPIAEDRVWIVGDTPLDVACARVIGARAVAVATGKYSVDELAQSAPDVLAQDLSDHSVLLGQLHGP</sequence>
<dbReference type="SUPFAM" id="SSF56784">
    <property type="entry name" value="HAD-like"/>
    <property type="match status" value="1"/>
</dbReference>
<comment type="similarity">
    <text evidence="3">Belongs to the HAD-like hydrolase superfamily. CbbY/CbbZ/Gph/YieH family.</text>
</comment>
<evidence type="ECO:0000256" key="3">
    <source>
        <dbReference type="ARBA" id="ARBA00006171"/>
    </source>
</evidence>
<gene>
    <name evidence="5" type="primary">gph_1</name>
    <name evidence="5" type="ORF">Pan216_54710</name>
</gene>
<keyword evidence="5" id="KW-0378">Hydrolase</keyword>
<dbReference type="InterPro" id="IPR041492">
    <property type="entry name" value="HAD_2"/>
</dbReference>
<accession>A0A518BC77</accession>
<dbReference type="GO" id="GO:0005829">
    <property type="term" value="C:cytosol"/>
    <property type="evidence" value="ECO:0007669"/>
    <property type="project" value="TreeGrafter"/>
</dbReference>
<dbReference type="EC" id="3.1.3.18" evidence="4"/>
<dbReference type="GO" id="GO:0008967">
    <property type="term" value="F:phosphoglycolate phosphatase activity"/>
    <property type="evidence" value="ECO:0007669"/>
    <property type="project" value="UniProtKB-EC"/>
</dbReference>
<dbReference type="InterPro" id="IPR036412">
    <property type="entry name" value="HAD-like_sf"/>
</dbReference>
<dbReference type="EMBL" id="CP036279">
    <property type="protein sequence ID" value="QDU64581.1"/>
    <property type="molecule type" value="Genomic_DNA"/>
</dbReference>
<evidence type="ECO:0000313" key="5">
    <source>
        <dbReference type="EMBL" id="QDU64581.1"/>
    </source>
</evidence>
<comment type="catalytic activity">
    <reaction evidence="1">
        <text>2-phosphoglycolate + H2O = glycolate + phosphate</text>
        <dbReference type="Rhea" id="RHEA:14369"/>
        <dbReference type="ChEBI" id="CHEBI:15377"/>
        <dbReference type="ChEBI" id="CHEBI:29805"/>
        <dbReference type="ChEBI" id="CHEBI:43474"/>
        <dbReference type="ChEBI" id="CHEBI:58033"/>
        <dbReference type="EC" id="3.1.3.18"/>
    </reaction>
</comment>
<dbReference type="PANTHER" id="PTHR43434">
    <property type="entry name" value="PHOSPHOGLYCOLATE PHOSPHATASE"/>
    <property type="match status" value="1"/>
</dbReference>
<dbReference type="Pfam" id="PF13419">
    <property type="entry name" value="HAD_2"/>
    <property type="match status" value="1"/>
</dbReference>
<evidence type="ECO:0000256" key="1">
    <source>
        <dbReference type="ARBA" id="ARBA00000830"/>
    </source>
</evidence>
<reference evidence="5 6" key="1">
    <citation type="submission" date="2019-02" db="EMBL/GenBank/DDBJ databases">
        <title>Deep-cultivation of Planctomycetes and their phenomic and genomic characterization uncovers novel biology.</title>
        <authorList>
            <person name="Wiegand S."/>
            <person name="Jogler M."/>
            <person name="Boedeker C."/>
            <person name="Pinto D."/>
            <person name="Vollmers J."/>
            <person name="Rivas-Marin E."/>
            <person name="Kohn T."/>
            <person name="Peeters S.H."/>
            <person name="Heuer A."/>
            <person name="Rast P."/>
            <person name="Oberbeckmann S."/>
            <person name="Bunk B."/>
            <person name="Jeske O."/>
            <person name="Meyerdierks A."/>
            <person name="Storesund J.E."/>
            <person name="Kallscheuer N."/>
            <person name="Luecker S."/>
            <person name="Lage O.M."/>
            <person name="Pohl T."/>
            <person name="Merkel B.J."/>
            <person name="Hornburger P."/>
            <person name="Mueller R.-W."/>
            <person name="Bruemmer F."/>
            <person name="Labrenz M."/>
            <person name="Spormann A.M."/>
            <person name="Op den Camp H."/>
            <person name="Overmann J."/>
            <person name="Amann R."/>
            <person name="Jetten M.S.M."/>
            <person name="Mascher T."/>
            <person name="Medema M.H."/>
            <person name="Devos D.P."/>
            <person name="Kaster A.-K."/>
            <person name="Ovreas L."/>
            <person name="Rohde M."/>
            <person name="Galperin M.Y."/>
            <person name="Jogler C."/>
        </authorList>
    </citation>
    <scope>NUCLEOTIDE SEQUENCE [LARGE SCALE GENOMIC DNA]</scope>
    <source>
        <strain evidence="5 6">Pan216</strain>
    </source>
</reference>
<dbReference type="InterPro" id="IPR050155">
    <property type="entry name" value="HAD-like_hydrolase_sf"/>
</dbReference>
<dbReference type="Gene3D" id="1.10.150.240">
    <property type="entry name" value="Putative phosphatase, domain 2"/>
    <property type="match status" value="1"/>
</dbReference>
<dbReference type="InterPro" id="IPR023214">
    <property type="entry name" value="HAD_sf"/>
</dbReference>
<dbReference type="Proteomes" id="UP000317093">
    <property type="component" value="Chromosome"/>
</dbReference>
<organism evidence="5 6">
    <name type="scientific">Kolteria novifilia</name>
    <dbReference type="NCBI Taxonomy" id="2527975"/>
    <lineage>
        <taxon>Bacteria</taxon>
        <taxon>Pseudomonadati</taxon>
        <taxon>Planctomycetota</taxon>
        <taxon>Planctomycetia</taxon>
        <taxon>Kolteriales</taxon>
        <taxon>Kolteriaceae</taxon>
        <taxon>Kolteria</taxon>
    </lineage>
</organism>
<comment type="pathway">
    <text evidence="2">Organic acid metabolism; glycolate biosynthesis; glycolate from 2-phosphoglycolate: step 1/1.</text>
</comment>
<keyword evidence="6" id="KW-1185">Reference proteome</keyword>
<name>A0A518BC77_9BACT</name>
<dbReference type="SFLD" id="SFLDG01129">
    <property type="entry name" value="C1.5:_HAD__Beta-PGM__Phosphata"/>
    <property type="match status" value="1"/>
</dbReference>
<dbReference type="PANTHER" id="PTHR43434:SF1">
    <property type="entry name" value="PHOSPHOGLYCOLATE PHOSPHATASE"/>
    <property type="match status" value="1"/>
</dbReference>
<dbReference type="SFLD" id="SFLDS00003">
    <property type="entry name" value="Haloacid_Dehalogenase"/>
    <property type="match status" value="1"/>
</dbReference>
<proteinExistence type="inferred from homology"/>
<dbReference type="RefSeq" id="WP_145262880.1">
    <property type="nucleotide sequence ID" value="NZ_CP036279.1"/>
</dbReference>
<evidence type="ECO:0000256" key="2">
    <source>
        <dbReference type="ARBA" id="ARBA00004818"/>
    </source>
</evidence>
<evidence type="ECO:0000313" key="6">
    <source>
        <dbReference type="Proteomes" id="UP000317093"/>
    </source>
</evidence>